<dbReference type="Proteomes" id="UP000271162">
    <property type="component" value="Unassembled WGS sequence"/>
</dbReference>
<proteinExistence type="predicted"/>
<evidence type="ECO:0000313" key="2">
    <source>
        <dbReference type="EMBL" id="VDL82789.1"/>
    </source>
</evidence>
<evidence type="ECO:0000313" key="3">
    <source>
        <dbReference type="Proteomes" id="UP000271162"/>
    </source>
</evidence>
<organism evidence="4">
    <name type="scientific">Nippostrongylus brasiliensis</name>
    <name type="common">Rat hookworm</name>
    <dbReference type="NCBI Taxonomy" id="27835"/>
    <lineage>
        <taxon>Eukaryota</taxon>
        <taxon>Metazoa</taxon>
        <taxon>Ecdysozoa</taxon>
        <taxon>Nematoda</taxon>
        <taxon>Chromadorea</taxon>
        <taxon>Rhabditida</taxon>
        <taxon>Rhabditina</taxon>
        <taxon>Rhabditomorpha</taxon>
        <taxon>Strongyloidea</taxon>
        <taxon>Heligmosomidae</taxon>
        <taxon>Nippostrongylus</taxon>
    </lineage>
</organism>
<dbReference type="AlphaFoldDB" id="A0A0N4YP88"/>
<reference evidence="4" key="1">
    <citation type="submission" date="2017-02" db="UniProtKB">
        <authorList>
            <consortium name="WormBaseParasite"/>
        </authorList>
    </citation>
    <scope>IDENTIFICATION</scope>
</reference>
<dbReference type="STRING" id="27835.A0A0N4YP88"/>
<feature type="region of interest" description="Disordered" evidence="1">
    <location>
        <begin position="1"/>
        <end position="31"/>
    </location>
</feature>
<evidence type="ECO:0000256" key="1">
    <source>
        <dbReference type="SAM" id="MobiDB-lite"/>
    </source>
</evidence>
<accession>A0A0N4YP88</accession>
<name>A0A0N4YP88_NIPBR</name>
<sequence length="107" mass="11925">MSWPGPSDASECQVHNGTTRNFGVTVPNGLPKKSKTAERIKIFRQWLADTDEDERKMLIRELLFPFVEVPVSRAIGVLYALSRCCGVPSVNSHENSVSALLKQSRHS</sequence>
<dbReference type="EMBL" id="UYSL01023876">
    <property type="protein sequence ID" value="VDL82789.1"/>
    <property type="molecule type" value="Genomic_DNA"/>
</dbReference>
<dbReference type="WBParaSite" id="NBR_0001905901-mRNA-1">
    <property type="protein sequence ID" value="NBR_0001905901-mRNA-1"/>
    <property type="gene ID" value="NBR_0001905901"/>
</dbReference>
<evidence type="ECO:0000313" key="4">
    <source>
        <dbReference type="WBParaSite" id="NBR_0001905901-mRNA-1"/>
    </source>
</evidence>
<keyword evidence="3" id="KW-1185">Reference proteome</keyword>
<gene>
    <name evidence="2" type="ORF">NBR_LOCUS19060</name>
</gene>
<protein>
    <submittedName>
        <fullName evidence="2 4">Uncharacterized protein</fullName>
    </submittedName>
</protein>
<feature type="compositionally biased region" description="Polar residues" evidence="1">
    <location>
        <begin position="13"/>
        <end position="22"/>
    </location>
</feature>
<reference evidence="2 3" key="2">
    <citation type="submission" date="2018-11" db="EMBL/GenBank/DDBJ databases">
        <authorList>
            <consortium name="Pathogen Informatics"/>
        </authorList>
    </citation>
    <scope>NUCLEOTIDE SEQUENCE [LARGE SCALE GENOMIC DNA]</scope>
</reference>